<evidence type="ECO:0000259" key="7">
    <source>
        <dbReference type="Pfam" id="PF03600"/>
    </source>
</evidence>
<feature type="transmembrane region" description="Helical" evidence="6">
    <location>
        <begin position="80"/>
        <end position="99"/>
    </location>
</feature>
<dbReference type="Proteomes" id="UP001145481">
    <property type="component" value="Unassembled WGS sequence"/>
</dbReference>
<dbReference type="Proteomes" id="UP001182304">
    <property type="component" value="Unassembled WGS sequence"/>
</dbReference>
<sequence length="460" mass="50091">MVKSRRFLFFCVSILFALLMTILLSDASFTKVQNYVLFLLFFAISLWVTEAIPPFSVSILIVGFLVFVMGKSEAYDAIQYLQTWSDSVIWLFLGGFFLAEAMKKTKLDLLLLKAVLPKFGNNPVYVLWGLMLVTAIMSMLMSNTATTAMMIATISPLFTRLNESSNLSKALLLGIPAAASVGGMGTIIGSAPNAIAVGALEKLGHPISFLEWMMVGTPLALILLFIFWRVLVKKYEINKTESLDFSFLQETPAIHSNRVEFLHKIIVLVILAVTLFCWLMSKWIGIPVAAASGIPIVGLTITGVLSEKDIRQLPWDTLMLVAGGLALGLAIEEQRIAAHFVEQISHIQVSFIMLLSLFGFITVILSNFMSNTAATTILIPMGVSLLAMVGGNDIHPMILPLVIGLSASCALFLPVSTPPNAIAFSTGLIKQSEFRLGGVIIGFLGPILSMLWILAISPLL</sequence>
<reference evidence="8" key="2">
    <citation type="submission" date="2022-07" db="EMBL/GenBank/DDBJ databases">
        <title>Genome-based characterization of novel serogroup A variants of Pasteurella multocida.</title>
        <authorList>
            <person name="Prajapati A."/>
            <person name="Yogisharadhya R."/>
            <person name="Mohanty N."/>
            <person name="Chanda M."/>
            <person name="Mendem S.K."/>
            <person name="Siddaramappa S."/>
            <person name="Shivachandra S.B."/>
        </authorList>
    </citation>
    <scope>NUCLEOTIDE SEQUENCE</scope>
    <source>
        <strain evidence="8">NIVEDIPm19</strain>
    </source>
</reference>
<evidence type="ECO:0000313" key="10">
    <source>
        <dbReference type="EMBL" id="NNI79854.1"/>
    </source>
</evidence>
<evidence type="ECO:0000256" key="3">
    <source>
        <dbReference type="ARBA" id="ARBA00022692"/>
    </source>
</evidence>
<evidence type="ECO:0000256" key="5">
    <source>
        <dbReference type="ARBA" id="ARBA00023136"/>
    </source>
</evidence>
<feature type="transmembrane region" description="Helical" evidence="6">
    <location>
        <begin position="261"/>
        <end position="281"/>
    </location>
</feature>
<dbReference type="PANTHER" id="PTHR10283:SF92">
    <property type="entry name" value="LOW-AFFINITY PHOSPHATE TRANSPORTER PHO91"/>
    <property type="match status" value="1"/>
</dbReference>
<feature type="transmembrane region" description="Helical" evidence="6">
    <location>
        <begin position="436"/>
        <end position="456"/>
    </location>
</feature>
<dbReference type="EMBL" id="JANJHC010000024">
    <property type="protein sequence ID" value="MDA5623809.1"/>
    <property type="molecule type" value="Genomic_DNA"/>
</dbReference>
<feature type="transmembrane region" description="Helical" evidence="6">
    <location>
        <begin position="287"/>
        <end position="306"/>
    </location>
</feature>
<dbReference type="Proteomes" id="UP000540079">
    <property type="component" value="Unassembled WGS sequence"/>
</dbReference>
<accession>A0A849CQ88</accession>
<keyword evidence="3 6" id="KW-0812">Transmembrane</keyword>
<protein>
    <submittedName>
        <fullName evidence="10">SLC13 family permease</fullName>
    </submittedName>
</protein>
<dbReference type="GO" id="GO:0005886">
    <property type="term" value="C:plasma membrane"/>
    <property type="evidence" value="ECO:0007669"/>
    <property type="project" value="TreeGrafter"/>
</dbReference>
<dbReference type="PANTHER" id="PTHR10283">
    <property type="entry name" value="SOLUTE CARRIER FAMILY 13 MEMBER"/>
    <property type="match status" value="1"/>
</dbReference>
<dbReference type="EMBL" id="PPVL01000011">
    <property type="protein sequence ID" value="NNI79854.1"/>
    <property type="molecule type" value="Genomic_DNA"/>
</dbReference>
<dbReference type="EMBL" id="JANIEN010000010">
    <property type="protein sequence ID" value="MDT3452886.1"/>
    <property type="molecule type" value="Genomic_DNA"/>
</dbReference>
<comment type="subcellular location">
    <subcellularLocation>
        <location evidence="1">Membrane</location>
        <topology evidence="1">Multi-pass membrane protein</topology>
    </subcellularLocation>
</comment>
<feature type="transmembrane region" description="Helical" evidence="6">
    <location>
        <begin position="343"/>
        <end position="365"/>
    </location>
</feature>
<dbReference type="NCBIfam" id="TIGR00785">
    <property type="entry name" value="dass"/>
    <property type="match status" value="1"/>
</dbReference>
<dbReference type="AlphaFoldDB" id="A0A849CQ88"/>
<organism evidence="10 11">
    <name type="scientific">Pasteurella multocida</name>
    <dbReference type="NCBI Taxonomy" id="747"/>
    <lineage>
        <taxon>Bacteria</taxon>
        <taxon>Pseudomonadati</taxon>
        <taxon>Pseudomonadota</taxon>
        <taxon>Gammaproteobacteria</taxon>
        <taxon>Pasteurellales</taxon>
        <taxon>Pasteurellaceae</taxon>
        <taxon>Pasteurella</taxon>
    </lineage>
</organism>
<evidence type="ECO:0000256" key="4">
    <source>
        <dbReference type="ARBA" id="ARBA00022989"/>
    </source>
</evidence>
<feature type="transmembrane region" description="Helical" evidence="6">
    <location>
        <begin position="313"/>
        <end position="331"/>
    </location>
</feature>
<feature type="transmembrane region" description="Helical" evidence="6">
    <location>
        <begin position="37"/>
        <end position="68"/>
    </location>
</feature>
<name>A0A849CQ88_PASMD</name>
<feature type="transmembrane region" description="Helical" evidence="6">
    <location>
        <begin position="372"/>
        <end position="391"/>
    </location>
</feature>
<feature type="transmembrane region" description="Helical" evidence="6">
    <location>
        <begin position="397"/>
        <end position="415"/>
    </location>
</feature>
<keyword evidence="2" id="KW-0813">Transport</keyword>
<evidence type="ECO:0000313" key="8">
    <source>
        <dbReference type="EMBL" id="MDA5623809.1"/>
    </source>
</evidence>
<dbReference type="InterPro" id="IPR001898">
    <property type="entry name" value="SLC13A/DASS"/>
</dbReference>
<feature type="transmembrane region" description="Helical" evidence="6">
    <location>
        <begin position="125"/>
        <end position="158"/>
    </location>
</feature>
<evidence type="ECO:0000256" key="2">
    <source>
        <dbReference type="ARBA" id="ARBA00022448"/>
    </source>
</evidence>
<evidence type="ECO:0000256" key="6">
    <source>
        <dbReference type="SAM" id="Phobius"/>
    </source>
</evidence>
<reference evidence="9" key="3">
    <citation type="submission" date="2022-07" db="EMBL/GenBank/DDBJ databases">
        <title>Sequence of Pasteurella multocoda 17BRD-035.</title>
        <authorList>
            <person name="Roy Chowdhury P."/>
            <person name="Alhamami T."/>
            <person name="Trott D.J."/>
            <person name="Djordvevic S.P."/>
        </authorList>
    </citation>
    <scope>NUCLEOTIDE SEQUENCE</scope>
    <source>
        <strain evidence="9">17BRD-035</strain>
    </source>
</reference>
<feature type="transmembrane region" description="Helical" evidence="6">
    <location>
        <begin position="212"/>
        <end position="232"/>
    </location>
</feature>
<feature type="domain" description="Citrate transporter-like" evidence="7">
    <location>
        <begin position="46"/>
        <end position="404"/>
    </location>
</feature>
<comment type="caution">
    <text evidence="10">The sequence shown here is derived from an EMBL/GenBank/DDBJ whole genome shotgun (WGS) entry which is preliminary data.</text>
</comment>
<dbReference type="InterPro" id="IPR004680">
    <property type="entry name" value="Cit_transptr-like_dom"/>
</dbReference>
<keyword evidence="5 6" id="KW-0472">Membrane</keyword>
<keyword evidence="4 6" id="KW-1133">Transmembrane helix</keyword>
<evidence type="ECO:0000313" key="9">
    <source>
        <dbReference type="EMBL" id="MDT3452886.1"/>
    </source>
</evidence>
<gene>
    <name evidence="10" type="ORF">C2800_10585</name>
    <name evidence="8" type="ORF">NM948_09690</name>
    <name evidence="9" type="ORF">NQF69_08890</name>
</gene>
<dbReference type="RefSeq" id="WP_014668483.1">
    <property type="nucleotide sequence ID" value="NZ_CP014618.1"/>
</dbReference>
<evidence type="ECO:0000256" key="1">
    <source>
        <dbReference type="ARBA" id="ARBA00004141"/>
    </source>
</evidence>
<dbReference type="Pfam" id="PF03600">
    <property type="entry name" value="CitMHS"/>
    <property type="match status" value="1"/>
</dbReference>
<dbReference type="GO" id="GO:0005315">
    <property type="term" value="F:phosphate transmembrane transporter activity"/>
    <property type="evidence" value="ECO:0007669"/>
    <property type="project" value="TreeGrafter"/>
</dbReference>
<reference evidence="10 11" key="1">
    <citation type="journal article" date="2018" name="Front. Microbiol.">
        <title>Genetic and Phylogenetic Characteristics of Pasteurella multocida Isolates From Different Host Species.</title>
        <authorList>
            <person name="Peng Z."/>
            <person name="Liang W."/>
            <person name="Wang F."/>
            <person name="Xu Z."/>
            <person name="Xie Z."/>
            <person name="Lian Z."/>
            <person name="Hua L."/>
            <person name="Zhou R."/>
            <person name="Chen H."/>
            <person name="Wu B."/>
        </authorList>
    </citation>
    <scope>NUCLEOTIDE SEQUENCE [LARGE SCALE GENOMIC DNA]</scope>
    <source>
        <strain evidence="10 11">HNA06</strain>
    </source>
</reference>
<proteinExistence type="predicted"/>
<evidence type="ECO:0000313" key="11">
    <source>
        <dbReference type="Proteomes" id="UP000540079"/>
    </source>
</evidence>
<feature type="transmembrane region" description="Helical" evidence="6">
    <location>
        <begin position="170"/>
        <end position="192"/>
    </location>
</feature>